<feature type="transmembrane region" description="Helical" evidence="2">
    <location>
        <begin position="20"/>
        <end position="43"/>
    </location>
</feature>
<keyword evidence="2" id="KW-0812">Transmembrane</keyword>
<protein>
    <submittedName>
        <fullName evidence="3">Uncharacterized protein</fullName>
    </submittedName>
</protein>
<feature type="region of interest" description="Disordered" evidence="1">
    <location>
        <begin position="57"/>
        <end position="76"/>
    </location>
</feature>
<dbReference type="GeneID" id="76833541"/>
<keyword evidence="4" id="KW-1185">Reference proteome</keyword>
<dbReference type="KEGG" id="mou:OU421_00525"/>
<dbReference type="Proteomes" id="UP001163096">
    <property type="component" value="Chromosome"/>
</dbReference>
<reference evidence="3" key="1">
    <citation type="submission" date="2022-11" db="EMBL/GenBank/DDBJ databases">
        <title>Complete genome sequence of Methanogenium organophilum DSM 3596.</title>
        <authorList>
            <person name="Chen S.-C."/>
            <person name="Lai S.-J."/>
            <person name="You Y.-T."/>
        </authorList>
    </citation>
    <scope>NUCLEOTIDE SEQUENCE</scope>
    <source>
        <strain evidence="3">DSM 3596</strain>
    </source>
</reference>
<dbReference type="AlphaFoldDB" id="A0A9X9S4M8"/>
<sequence>MDVIFSFKNVRNTMSGKKRILTGTVLSCIICVILISGCTMLNAGNIENAPAATATTAAETPAPATPQSAQSDNTDPVLSWSDIYPEYDEQTKQRLIEEAKDEIVRIYPDVDRSTLDGYWVDHDSGYGTKVVPTAYGPPRIIFENVDDTSEKYMELQKLRSRGIEANVRPNIVMIRVDPESGNIVFYGGESMSWPLKEEIRTVSFEDSEDKCLEFLRKVKGNDFVDGKINDFSFCNIDTDANSENGLAFIIPFNTCNGVQYMYDQLYMQYDLILDRVIRYWDKLKDPELMTKLTTLSPEPTISKRKAKQILEEKLSESYPGEDLQIQYHVWNDFENNVLWYDKEELVYSQQPEPIRLIWYISFNDEKMRNEDSRLTTTAIIDAHTGEIISLRYRDIAII</sequence>
<evidence type="ECO:0000256" key="2">
    <source>
        <dbReference type="SAM" id="Phobius"/>
    </source>
</evidence>
<evidence type="ECO:0000313" key="3">
    <source>
        <dbReference type="EMBL" id="WAI01393.1"/>
    </source>
</evidence>
<name>A0A9X9S4M8_METOG</name>
<keyword evidence="2" id="KW-1133">Transmembrane helix</keyword>
<feature type="compositionally biased region" description="Polar residues" evidence="1">
    <location>
        <begin position="67"/>
        <end position="76"/>
    </location>
</feature>
<accession>A0A9X9S4M8</accession>
<dbReference type="RefSeq" id="WP_268186620.1">
    <property type="nucleotide sequence ID" value="NZ_CP113361.1"/>
</dbReference>
<feature type="compositionally biased region" description="Low complexity" evidence="1">
    <location>
        <begin position="57"/>
        <end position="66"/>
    </location>
</feature>
<evidence type="ECO:0000256" key="1">
    <source>
        <dbReference type="SAM" id="MobiDB-lite"/>
    </source>
</evidence>
<evidence type="ECO:0000313" key="4">
    <source>
        <dbReference type="Proteomes" id="UP001163096"/>
    </source>
</evidence>
<gene>
    <name evidence="3" type="ORF">OU421_00525</name>
</gene>
<proteinExistence type="predicted"/>
<dbReference type="EMBL" id="CP113361">
    <property type="protein sequence ID" value="WAI01393.1"/>
    <property type="molecule type" value="Genomic_DNA"/>
</dbReference>
<keyword evidence="2" id="KW-0472">Membrane</keyword>
<organism evidence="3 4">
    <name type="scientific">Methanogenium organophilum</name>
    <dbReference type="NCBI Taxonomy" id="2199"/>
    <lineage>
        <taxon>Archaea</taxon>
        <taxon>Methanobacteriati</taxon>
        <taxon>Methanobacteriota</taxon>
        <taxon>Stenosarchaea group</taxon>
        <taxon>Methanomicrobia</taxon>
        <taxon>Methanomicrobiales</taxon>
        <taxon>Methanomicrobiaceae</taxon>
        <taxon>Methanogenium</taxon>
    </lineage>
</organism>